<dbReference type="Pfam" id="PF09676">
    <property type="entry name" value="TraV"/>
    <property type="match status" value="1"/>
</dbReference>
<dbReference type="EMBL" id="BPEU01000013">
    <property type="protein sequence ID" value="GIU41042.1"/>
    <property type="molecule type" value="Genomic_DNA"/>
</dbReference>
<feature type="chain" id="PRO_5046618372" description="Type IV conjugative transfer system protein TraV" evidence="2">
    <location>
        <begin position="20"/>
        <end position="275"/>
    </location>
</feature>
<sequence length="275" mass="30073">MKKSILLSSLGAVVMLANGCSMQVGEDEFSCPNSGIGAACSSSRQIYELTNNRDNLEGLNVSMGKIQGRIDENGEVAPLDTEAYPSTTISTSRVPPLGNNTAYDPDSLNPVPIKQEVMTTPANRQLADHGRARNEVYKPVSHLRQDEMPAAELVPEPKNRTFGAVKGVQDEHGKLMARRQSPMALAPEPLAVLQQPKTMRILISSWTDSDGDLHLPGFVYVEVEPKKWVVGEQANDRPGRIVPLQIQQTSQEELRRQQKAKSGYSSLGVTEKGIK</sequence>
<feature type="region of interest" description="Disordered" evidence="1">
    <location>
        <begin position="247"/>
        <end position="275"/>
    </location>
</feature>
<gene>
    <name evidence="3" type="primary">trhV</name>
    <name evidence="3" type="ORF">TUM3794_20520</name>
</gene>
<evidence type="ECO:0000313" key="4">
    <source>
        <dbReference type="Proteomes" id="UP000773469"/>
    </source>
</evidence>
<comment type="caution">
    <text evidence="3">The sequence shown here is derived from an EMBL/GenBank/DDBJ whole genome shotgun (WGS) entry which is preliminary data.</text>
</comment>
<evidence type="ECO:0008006" key="5">
    <source>
        <dbReference type="Google" id="ProtNLM"/>
    </source>
</evidence>
<evidence type="ECO:0000256" key="1">
    <source>
        <dbReference type="SAM" id="MobiDB-lite"/>
    </source>
</evidence>
<evidence type="ECO:0000256" key="2">
    <source>
        <dbReference type="SAM" id="SignalP"/>
    </source>
</evidence>
<dbReference type="Proteomes" id="UP000773469">
    <property type="component" value="Unassembled WGS sequence"/>
</dbReference>
<keyword evidence="2" id="KW-0732">Signal</keyword>
<accession>A0ABQ4P0K6</accession>
<reference evidence="3 4" key="1">
    <citation type="submission" date="2021-05" db="EMBL/GenBank/DDBJ databases">
        <title>Molecular characterization for Shewanella algae harboring chromosomal blaOXA-55-like strains isolated from clinical and environment sample.</title>
        <authorList>
            <person name="Ohama Y."/>
            <person name="Aoki K."/>
            <person name="Harada S."/>
            <person name="Moriya K."/>
            <person name="Ishii Y."/>
            <person name="Tateda K."/>
        </authorList>
    </citation>
    <scope>NUCLEOTIDE SEQUENCE [LARGE SCALE GENOMIC DNA]</scope>
    <source>
        <strain evidence="3 4">MBTL60-118</strain>
    </source>
</reference>
<dbReference type="RefSeq" id="WP_220756931.1">
    <property type="nucleotide sequence ID" value="NZ_BPEU01000013.1"/>
</dbReference>
<organism evidence="3 4">
    <name type="scientific">Shewanella colwelliana</name>
    <name type="common">Alteromonas colwelliana</name>
    <dbReference type="NCBI Taxonomy" id="23"/>
    <lineage>
        <taxon>Bacteria</taxon>
        <taxon>Pseudomonadati</taxon>
        <taxon>Pseudomonadota</taxon>
        <taxon>Gammaproteobacteria</taxon>
        <taxon>Alteromonadales</taxon>
        <taxon>Shewanellaceae</taxon>
        <taxon>Shewanella</taxon>
    </lineage>
</organism>
<name>A0ABQ4P0K6_SHECO</name>
<feature type="signal peptide" evidence="2">
    <location>
        <begin position="1"/>
        <end position="19"/>
    </location>
</feature>
<protein>
    <recommendedName>
        <fullName evidence="5">Type IV conjugative transfer system protein TraV</fullName>
    </recommendedName>
</protein>
<keyword evidence="4" id="KW-1185">Reference proteome</keyword>
<dbReference type="InterPro" id="IPR014118">
    <property type="entry name" value="T4SS_TraV"/>
</dbReference>
<evidence type="ECO:0000313" key="3">
    <source>
        <dbReference type="EMBL" id="GIU41042.1"/>
    </source>
</evidence>
<proteinExistence type="predicted"/>